<feature type="transmembrane region" description="Helical" evidence="1">
    <location>
        <begin position="163"/>
        <end position="180"/>
    </location>
</feature>
<feature type="transmembrane region" description="Helical" evidence="1">
    <location>
        <begin position="237"/>
        <end position="255"/>
    </location>
</feature>
<feature type="transmembrane region" description="Helical" evidence="1">
    <location>
        <begin position="207"/>
        <end position="231"/>
    </location>
</feature>
<gene>
    <name evidence="2" type="ORF">TeGR_g1955</name>
</gene>
<protein>
    <submittedName>
        <fullName evidence="2">Uncharacterized protein</fullName>
    </submittedName>
</protein>
<reference evidence="2 3" key="1">
    <citation type="journal article" date="2023" name="Commun. Biol.">
        <title>Genome analysis of Parmales, the sister group of diatoms, reveals the evolutionary specialization of diatoms from phago-mixotrophs to photoautotrophs.</title>
        <authorList>
            <person name="Ban H."/>
            <person name="Sato S."/>
            <person name="Yoshikawa S."/>
            <person name="Yamada K."/>
            <person name="Nakamura Y."/>
            <person name="Ichinomiya M."/>
            <person name="Sato N."/>
            <person name="Blanc-Mathieu R."/>
            <person name="Endo H."/>
            <person name="Kuwata A."/>
            <person name="Ogata H."/>
        </authorList>
    </citation>
    <scope>NUCLEOTIDE SEQUENCE [LARGE SCALE GENOMIC DNA]</scope>
</reference>
<proteinExistence type="predicted"/>
<sequence length="288" mass="31677">MSGSSTRKLSLVVNKAVGDIQTTVSKRQLLLAIPLVVACSAWETNLFLNSAEEMRWVLAVQNTLLRVGGPLVLAGYAFPDFTYTKADKIAFALLAALNFVLKAAWDAGASGLVLLYMHLFVYGPRQEAHAPPTYMKYLIVPVYILGVLQSVDYVTGGKYSAPIMGLLFLYAIFVQCYLLAADKPLEKARRVVTVNGKDEKHEITCDGYYFVFYNWLISRAGLGLGFVLVILGDAAAVIQSVGLQLTSLILLRAAQSVGIRTTDTDRFAPLMLIIYFVVDLLQSFLYLV</sequence>
<name>A0ABQ6NAY8_9STRA</name>
<evidence type="ECO:0000313" key="2">
    <source>
        <dbReference type="EMBL" id="GMI52629.1"/>
    </source>
</evidence>
<keyword evidence="1" id="KW-0812">Transmembrane</keyword>
<feature type="transmembrane region" description="Helical" evidence="1">
    <location>
        <begin position="103"/>
        <end position="122"/>
    </location>
</feature>
<keyword evidence="1" id="KW-1133">Transmembrane helix</keyword>
<evidence type="ECO:0000313" key="3">
    <source>
        <dbReference type="Proteomes" id="UP001165060"/>
    </source>
</evidence>
<feature type="non-terminal residue" evidence="2">
    <location>
        <position position="288"/>
    </location>
</feature>
<keyword evidence="1" id="KW-0472">Membrane</keyword>
<feature type="transmembrane region" description="Helical" evidence="1">
    <location>
        <begin position="134"/>
        <end position="151"/>
    </location>
</feature>
<organism evidence="2 3">
    <name type="scientific">Tetraparma gracilis</name>
    <dbReference type="NCBI Taxonomy" id="2962635"/>
    <lineage>
        <taxon>Eukaryota</taxon>
        <taxon>Sar</taxon>
        <taxon>Stramenopiles</taxon>
        <taxon>Ochrophyta</taxon>
        <taxon>Bolidophyceae</taxon>
        <taxon>Parmales</taxon>
        <taxon>Triparmaceae</taxon>
        <taxon>Tetraparma</taxon>
    </lineage>
</organism>
<feature type="transmembrane region" description="Helical" evidence="1">
    <location>
        <begin position="267"/>
        <end position="287"/>
    </location>
</feature>
<keyword evidence="3" id="KW-1185">Reference proteome</keyword>
<accession>A0ABQ6NAY8</accession>
<dbReference type="EMBL" id="BRYB01006596">
    <property type="protein sequence ID" value="GMI52629.1"/>
    <property type="molecule type" value="Genomic_DNA"/>
</dbReference>
<dbReference type="Proteomes" id="UP001165060">
    <property type="component" value="Unassembled WGS sequence"/>
</dbReference>
<comment type="caution">
    <text evidence="2">The sequence shown here is derived from an EMBL/GenBank/DDBJ whole genome shotgun (WGS) entry which is preliminary data.</text>
</comment>
<evidence type="ECO:0000256" key="1">
    <source>
        <dbReference type="SAM" id="Phobius"/>
    </source>
</evidence>